<name>A0A5B7GAB8_PORTR</name>
<keyword evidence="3" id="KW-1185">Reference proteome</keyword>
<gene>
    <name evidence="2" type="ORF">E2C01_051196</name>
</gene>
<proteinExistence type="predicted"/>
<evidence type="ECO:0000256" key="1">
    <source>
        <dbReference type="SAM" id="MobiDB-lite"/>
    </source>
</evidence>
<feature type="compositionally biased region" description="Basic and acidic residues" evidence="1">
    <location>
        <begin position="57"/>
        <end position="69"/>
    </location>
</feature>
<comment type="caution">
    <text evidence="2">The sequence shown here is derived from an EMBL/GenBank/DDBJ whole genome shotgun (WGS) entry which is preliminary data.</text>
</comment>
<evidence type="ECO:0000313" key="2">
    <source>
        <dbReference type="EMBL" id="MPC57220.1"/>
    </source>
</evidence>
<organism evidence="2 3">
    <name type="scientific">Portunus trituberculatus</name>
    <name type="common">Swimming crab</name>
    <name type="synonym">Neptunus trituberculatus</name>
    <dbReference type="NCBI Taxonomy" id="210409"/>
    <lineage>
        <taxon>Eukaryota</taxon>
        <taxon>Metazoa</taxon>
        <taxon>Ecdysozoa</taxon>
        <taxon>Arthropoda</taxon>
        <taxon>Crustacea</taxon>
        <taxon>Multicrustacea</taxon>
        <taxon>Malacostraca</taxon>
        <taxon>Eumalacostraca</taxon>
        <taxon>Eucarida</taxon>
        <taxon>Decapoda</taxon>
        <taxon>Pleocyemata</taxon>
        <taxon>Brachyura</taxon>
        <taxon>Eubrachyura</taxon>
        <taxon>Portunoidea</taxon>
        <taxon>Portunidae</taxon>
        <taxon>Portuninae</taxon>
        <taxon>Portunus</taxon>
    </lineage>
</organism>
<evidence type="ECO:0000313" key="3">
    <source>
        <dbReference type="Proteomes" id="UP000324222"/>
    </source>
</evidence>
<dbReference type="EMBL" id="VSRR010014604">
    <property type="protein sequence ID" value="MPC57220.1"/>
    <property type="molecule type" value="Genomic_DNA"/>
</dbReference>
<protein>
    <submittedName>
        <fullName evidence="2">Uncharacterized protein</fullName>
    </submittedName>
</protein>
<feature type="compositionally biased region" description="Polar residues" evidence="1">
    <location>
        <begin position="70"/>
        <end position="80"/>
    </location>
</feature>
<dbReference type="Proteomes" id="UP000324222">
    <property type="component" value="Unassembled WGS sequence"/>
</dbReference>
<dbReference type="OrthoDB" id="10250600at2759"/>
<accession>A0A5B7GAB8</accession>
<dbReference type="AlphaFoldDB" id="A0A5B7GAB8"/>
<reference evidence="2 3" key="1">
    <citation type="submission" date="2019-05" db="EMBL/GenBank/DDBJ databases">
        <title>Another draft genome of Portunus trituberculatus and its Hox gene families provides insights of decapod evolution.</title>
        <authorList>
            <person name="Jeong J.-H."/>
            <person name="Song I."/>
            <person name="Kim S."/>
            <person name="Choi T."/>
            <person name="Kim D."/>
            <person name="Ryu S."/>
            <person name="Kim W."/>
        </authorList>
    </citation>
    <scope>NUCLEOTIDE SEQUENCE [LARGE SCALE GENOMIC DNA]</scope>
    <source>
        <tissue evidence="2">Muscle</tissue>
    </source>
</reference>
<sequence>MEEVARSLAQLSLSSDPKKELRHLKTALFGLGSPGKTVLPRDIDLRALFDAFNTSDKLGDKAEDRDKSIESMSDSCSGAV</sequence>
<feature type="region of interest" description="Disordered" evidence="1">
    <location>
        <begin position="57"/>
        <end position="80"/>
    </location>
</feature>